<dbReference type="VEuPathDB" id="FungiDB:PC110_g10862"/>
<dbReference type="AlphaFoldDB" id="A0A8T1EMP4"/>
<comment type="caution">
    <text evidence="1">The sequence shown here is derived from an EMBL/GenBank/DDBJ whole genome shotgun (WGS) entry which is preliminary data.</text>
</comment>
<dbReference type="EMBL" id="RCMK01000033">
    <property type="protein sequence ID" value="KAG2952803.1"/>
    <property type="molecule type" value="Genomic_DNA"/>
</dbReference>
<evidence type="ECO:0000313" key="2">
    <source>
        <dbReference type="Proteomes" id="UP000736787"/>
    </source>
</evidence>
<sequence>MEAPRRQNHYTAKLRREALERVAVEGCKPTARALNIPLGTLKGWRKKSTLLFEYKGAQSSRTTKGAKSKITFGHDLVTIMKDVRREEEVS</sequence>
<reference evidence="1" key="1">
    <citation type="submission" date="2018-10" db="EMBL/GenBank/DDBJ databases">
        <title>Effector identification in a new, highly contiguous assembly of the strawberry crown rot pathogen Phytophthora cactorum.</title>
        <authorList>
            <person name="Armitage A.D."/>
            <person name="Nellist C.F."/>
            <person name="Bates H."/>
            <person name="Vickerstaff R.J."/>
            <person name="Harrison R.J."/>
        </authorList>
    </citation>
    <scope>NUCLEOTIDE SEQUENCE</scope>
    <source>
        <strain evidence="1">4040</strain>
    </source>
</reference>
<protein>
    <submittedName>
        <fullName evidence="1">Uncharacterized protein</fullName>
    </submittedName>
</protein>
<gene>
    <name evidence="1" type="ORF">PC117_g2494</name>
</gene>
<accession>A0A8T1EMP4</accession>
<name>A0A8T1EMP4_9STRA</name>
<proteinExistence type="predicted"/>
<organism evidence="1 2">
    <name type="scientific">Phytophthora cactorum</name>
    <dbReference type="NCBI Taxonomy" id="29920"/>
    <lineage>
        <taxon>Eukaryota</taxon>
        <taxon>Sar</taxon>
        <taxon>Stramenopiles</taxon>
        <taxon>Oomycota</taxon>
        <taxon>Peronosporomycetes</taxon>
        <taxon>Peronosporales</taxon>
        <taxon>Peronosporaceae</taxon>
        <taxon>Phytophthora</taxon>
    </lineage>
</organism>
<dbReference type="Proteomes" id="UP000736787">
    <property type="component" value="Unassembled WGS sequence"/>
</dbReference>
<evidence type="ECO:0000313" key="1">
    <source>
        <dbReference type="EMBL" id="KAG2952803.1"/>
    </source>
</evidence>